<comment type="similarity">
    <text evidence="1">Belongs to the ETF beta-subunit/FixA family.</text>
</comment>
<organism evidence="7 8">
    <name type="scientific">Adlercreutzia hattorii</name>
    <dbReference type="NCBI Taxonomy" id="2707299"/>
    <lineage>
        <taxon>Bacteria</taxon>
        <taxon>Bacillati</taxon>
        <taxon>Actinomycetota</taxon>
        <taxon>Coriobacteriia</taxon>
        <taxon>Eggerthellales</taxon>
        <taxon>Eggerthellaceae</taxon>
        <taxon>Adlercreutzia</taxon>
    </lineage>
</organism>
<evidence type="ECO:0000259" key="6">
    <source>
        <dbReference type="SMART" id="SM00893"/>
    </source>
</evidence>
<evidence type="ECO:0000313" key="8">
    <source>
        <dbReference type="Proteomes" id="UP000501727"/>
    </source>
</evidence>
<sequence length="251" mass="25820">MQVVAAIKIVPDDQDIQVAADRSLDFSKARPVVSEYDLNALEAAVQLAAATGGSAIAVTAGAASIDDSKTKKNVLARGMEALYLTADDACADMDAYATAQVLAPMVEDLDGWDVVLVGDGSADLYAKQTGAQLAARLNVPYVAGAIALEEDGGSLKVRRKTEDEVEVLSVPLPAVVSVLPEAAAPRIPGMKDILAAGKKPMEAVALAEAPAAALEVVSCKAPVQAERAMEVYDATDDGAVEKFAAALKAAL</sequence>
<comment type="subunit">
    <text evidence="2">Heterodimer of an alpha and a beta subunit.</text>
</comment>
<dbReference type="PROSITE" id="PS01065">
    <property type="entry name" value="ETF_BETA"/>
    <property type="match status" value="1"/>
</dbReference>
<evidence type="ECO:0000313" key="7">
    <source>
        <dbReference type="EMBL" id="BCA89009.1"/>
    </source>
</evidence>
<reference evidence="8" key="2">
    <citation type="submission" date="2020-03" db="EMBL/GenBank/DDBJ databases">
        <title>Complete Genome Sequence of Adlercreutzia sp. strain 8CFCBH1 Producing Equol, Isolated from Healthy Japanese Feces.</title>
        <authorList>
            <person name="Ogata Y."/>
            <person name="Sakamoto M."/>
            <person name="Ohkuma M."/>
            <person name="Hattori M."/>
            <person name="Suda W."/>
        </authorList>
    </citation>
    <scope>NUCLEOTIDE SEQUENCE [LARGE SCALE GENOMIC DNA]</scope>
    <source>
        <strain evidence="8">8CFCBH1</strain>
    </source>
</reference>
<dbReference type="AlphaFoldDB" id="A0A6F8SLC9"/>
<accession>A0A6F8SLC9</accession>
<evidence type="ECO:0000256" key="5">
    <source>
        <dbReference type="ARBA" id="ARBA00049933"/>
    </source>
</evidence>
<dbReference type="EMBL" id="AP022829">
    <property type="protein sequence ID" value="BCA89009.1"/>
    <property type="molecule type" value="Genomic_DNA"/>
</dbReference>
<dbReference type="PANTHER" id="PTHR21294">
    <property type="entry name" value="ELECTRON TRANSFER FLAVOPROTEIN BETA-SUBUNIT"/>
    <property type="match status" value="1"/>
</dbReference>
<reference evidence="8" key="1">
    <citation type="journal article" date="2020" name="Microbiol. Resour. Announc.">
        <title>Complete Genome Sequence of Adlercreutzia sp. Strain 8CFCBH1, a Potent Producer of Equol, Isolated from Healthy Japanese Feces.</title>
        <authorList>
            <person name="Ogata Y."/>
            <person name="Sakamoto M."/>
            <person name="Ohkuma M."/>
            <person name="Hattori M."/>
            <person name="Suda W."/>
        </authorList>
    </citation>
    <scope>NUCLEOTIDE SEQUENCE [LARGE SCALE GENOMIC DNA]</scope>
    <source>
        <strain evidence="8">8CFCBH1</strain>
    </source>
</reference>
<dbReference type="GO" id="GO:0009055">
    <property type="term" value="F:electron transfer activity"/>
    <property type="evidence" value="ECO:0007669"/>
    <property type="project" value="InterPro"/>
</dbReference>
<keyword evidence="8" id="KW-1185">Reference proteome</keyword>
<name>A0A6F8SLC9_9ACTN</name>
<dbReference type="SMART" id="SM00893">
    <property type="entry name" value="ETF"/>
    <property type="match status" value="1"/>
</dbReference>
<evidence type="ECO:0000256" key="3">
    <source>
        <dbReference type="ARBA" id="ARBA00025649"/>
    </source>
</evidence>
<evidence type="ECO:0000256" key="4">
    <source>
        <dbReference type="ARBA" id="ARBA00042002"/>
    </source>
</evidence>
<gene>
    <name evidence="7" type="ORF">ADCFC_15060</name>
</gene>
<dbReference type="InterPro" id="IPR012255">
    <property type="entry name" value="ETF_b"/>
</dbReference>
<dbReference type="RefSeq" id="WP_114540238.1">
    <property type="nucleotide sequence ID" value="NZ_AP022829.1"/>
</dbReference>
<dbReference type="KEGG" id="ahat:ADCFC_16280"/>
<comment type="cofactor">
    <cofactor evidence="5">
        <name>AMP</name>
        <dbReference type="ChEBI" id="CHEBI:456215"/>
    </cofactor>
</comment>
<protein>
    <recommendedName>
        <fullName evidence="4">Electron transfer flavoprotein small subunit</fullName>
    </recommendedName>
</protein>
<dbReference type="InterPro" id="IPR014729">
    <property type="entry name" value="Rossmann-like_a/b/a_fold"/>
</dbReference>
<proteinExistence type="inferred from homology"/>
<dbReference type="Gene3D" id="3.40.50.620">
    <property type="entry name" value="HUPs"/>
    <property type="match status" value="1"/>
</dbReference>
<dbReference type="PIRSF" id="PIRSF000090">
    <property type="entry name" value="Beta-ETF"/>
    <property type="match status" value="1"/>
</dbReference>
<dbReference type="Pfam" id="PF01012">
    <property type="entry name" value="ETF"/>
    <property type="match status" value="1"/>
</dbReference>
<dbReference type="PANTHER" id="PTHR21294:SF17">
    <property type="entry name" value="PROTEIN FIXA"/>
    <property type="match status" value="1"/>
</dbReference>
<feature type="domain" description="Electron transfer flavoprotein alpha/beta-subunit N-terminal" evidence="6">
    <location>
        <begin position="21"/>
        <end position="213"/>
    </location>
</feature>
<comment type="function">
    <text evidence="3">The electron transfer flavoprotein serves as a specific electron acceptor for other dehydrogenases. It transfers the electrons to the main respiratory chain via ETF-ubiquinone oxidoreductase (ETF dehydrogenase).</text>
</comment>
<evidence type="ECO:0000256" key="2">
    <source>
        <dbReference type="ARBA" id="ARBA00011355"/>
    </source>
</evidence>
<dbReference type="InterPro" id="IPR000049">
    <property type="entry name" value="ET-Flavoprotein_bsu_CS"/>
</dbReference>
<dbReference type="InterPro" id="IPR014730">
    <property type="entry name" value="ETF_a/b_N"/>
</dbReference>
<dbReference type="SUPFAM" id="SSF52402">
    <property type="entry name" value="Adenine nucleotide alpha hydrolases-like"/>
    <property type="match status" value="1"/>
</dbReference>
<dbReference type="Proteomes" id="UP000501727">
    <property type="component" value="Chromosome"/>
</dbReference>
<evidence type="ECO:0000256" key="1">
    <source>
        <dbReference type="ARBA" id="ARBA00007557"/>
    </source>
</evidence>